<evidence type="ECO:0000313" key="1">
    <source>
        <dbReference type="EMBL" id="PZF76109.1"/>
    </source>
</evidence>
<dbReference type="Pfam" id="PF09424">
    <property type="entry name" value="YqeY"/>
    <property type="match status" value="1"/>
</dbReference>
<dbReference type="Gene3D" id="1.10.1510.10">
    <property type="entry name" value="Uncharacterised protein YqeY/AIM41 PF09424, N-terminal domain"/>
    <property type="match status" value="1"/>
</dbReference>
<dbReference type="InterPro" id="IPR003789">
    <property type="entry name" value="Asn/Gln_tRNA_amidoTrase-B-like"/>
</dbReference>
<dbReference type="Proteomes" id="UP000248795">
    <property type="component" value="Unassembled WGS sequence"/>
</dbReference>
<accession>A0A2W2BIU9</accession>
<dbReference type="InterPro" id="IPR023168">
    <property type="entry name" value="GatB_Yqey_C_2"/>
</dbReference>
<gene>
    <name evidence="1" type="ORF">DK847_15885</name>
</gene>
<dbReference type="InterPro" id="IPR042184">
    <property type="entry name" value="YqeY/Aim41_N"/>
</dbReference>
<sequence>MALRDDIMAAVKDAMKSGDKKRLGTLRLMQAAIKDKDINSRTEGHDSALTSDAGLAELFAKMVKQRQDSVAAYEQGGRPELAQNERDEIAVIQSFMPKQMNEDEAKAAVAAVIAAVGATSVKDMGKVMAELKAKYAGQMDMGKAGGIVKALLG</sequence>
<reference evidence="2" key="1">
    <citation type="submission" date="2018-06" db="EMBL/GenBank/DDBJ databases">
        <title>Aestuariibacter litoralis strain KCTC 52945T.</title>
        <authorList>
            <person name="Li X."/>
            <person name="Salam N."/>
            <person name="Li J.-L."/>
            <person name="Chen Y.-M."/>
            <person name="Yang Z.-W."/>
            <person name="Zhang L.-Y."/>
            <person name="Han M.-X."/>
            <person name="Xiao M."/>
            <person name="Li W.-J."/>
        </authorList>
    </citation>
    <scope>NUCLEOTIDE SEQUENCE [LARGE SCALE GENOMIC DNA]</scope>
    <source>
        <strain evidence="2">KCTC 52945</strain>
    </source>
</reference>
<dbReference type="EMBL" id="QKVK01000007">
    <property type="protein sequence ID" value="PZF76109.1"/>
    <property type="molecule type" value="Genomic_DNA"/>
</dbReference>
<dbReference type="RefSeq" id="WP_111199495.1">
    <property type="nucleotide sequence ID" value="NZ_QKVK01000007.1"/>
</dbReference>
<dbReference type="AlphaFoldDB" id="A0A2W2BIU9"/>
<name>A0A2W2BIU9_9HYPH</name>
<dbReference type="SUPFAM" id="SSF89095">
    <property type="entry name" value="GatB/YqeY motif"/>
    <property type="match status" value="1"/>
</dbReference>
<proteinExistence type="predicted"/>
<dbReference type="PANTHER" id="PTHR28055">
    <property type="entry name" value="ALTERED INHERITANCE OF MITOCHONDRIA PROTEIN 41, MITOCHONDRIAL"/>
    <property type="match status" value="1"/>
</dbReference>
<evidence type="ECO:0000313" key="2">
    <source>
        <dbReference type="Proteomes" id="UP000248795"/>
    </source>
</evidence>
<comment type="caution">
    <text evidence="1">The sequence shown here is derived from an EMBL/GenBank/DDBJ whole genome shotgun (WGS) entry which is preliminary data.</text>
</comment>
<dbReference type="InterPro" id="IPR019004">
    <property type="entry name" value="YqeY/Aim41"/>
</dbReference>
<keyword evidence="2" id="KW-1185">Reference proteome</keyword>
<dbReference type="GO" id="GO:0016884">
    <property type="term" value="F:carbon-nitrogen ligase activity, with glutamine as amido-N-donor"/>
    <property type="evidence" value="ECO:0007669"/>
    <property type="project" value="InterPro"/>
</dbReference>
<dbReference type="Gene3D" id="1.10.10.410">
    <property type="match status" value="1"/>
</dbReference>
<organism evidence="1 2">
    <name type="scientific">Aestuariivirga litoralis</name>
    <dbReference type="NCBI Taxonomy" id="2650924"/>
    <lineage>
        <taxon>Bacteria</taxon>
        <taxon>Pseudomonadati</taxon>
        <taxon>Pseudomonadota</taxon>
        <taxon>Alphaproteobacteria</taxon>
        <taxon>Hyphomicrobiales</taxon>
        <taxon>Aestuariivirgaceae</taxon>
        <taxon>Aestuariivirga</taxon>
    </lineage>
</organism>
<protein>
    <submittedName>
        <fullName evidence="1">GatB/YqeY domain-containing protein</fullName>
    </submittedName>
</protein>
<dbReference type="PANTHER" id="PTHR28055:SF1">
    <property type="entry name" value="ALTERED INHERITANCE OF MITOCHONDRIA PROTEIN 41, MITOCHONDRIAL"/>
    <property type="match status" value="1"/>
</dbReference>